<evidence type="ECO:0000313" key="3">
    <source>
        <dbReference type="Proteomes" id="UP000829685"/>
    </source>
</evidence>
<comment type="caution">
    <text evidence="2">The sequence shown here is derived from an EMBL/GenBank/DDBJ whole genome shotgun (WGS) entry which is preliminary data.</text>
</comment>
<dbReference type="EMBL" id="JAFIMR010000013">
    <property type="protein sequence ID" value="KAI1871088.1"/>
    <property type="molecule type" value="Genomic_DNA"/>
</dbReference>
<protein>
    <submittedName>
        <fullName evidence="2">Uncharacterized protein</fullName>
    </submittedName>
</protein>
<sequence length="292" mass="33117">MGKNHRGENCANALKQLRQTRTCERDCMGHRFYIQRSESARIVKGRLITKAQTVIVPASGSWEVEKVIDSLLEVVNSLEDHICPHRTWKQDIRRNLIPQSNQCAKKRDFGDQYLAPLSYPSVGVEMRCLLCHGRKCTQSCQKKQIDKAEVGCPGSCSACFTDFSVNAVELPGMAARALVLTTWRNLGSGANRCSKEWNSFERPRRPGPGQSSKAHRATIRQGREAVFRCFEEVDDPNFSYGGPNHIHRPRVEPLDLMRLREFPDRLEFEDDICGEPHRPGSDGIIYHPDPID</sequence>
<reference evidence="2" key="1">
    <citation type="submission" date="2021-03" db="EMBL/GenBank/DDBJ databases">
        <title>Revisited historic fungal species revealed as producer of novel bioactive compounds through whole genome sequencing and comparative genomics.</title>
        <authorList>
            <person name="Vignolle G.A."/>
            <person name="Hochenegger N."/>
            <person name="Mach R.L."/>
            <person name="Mach-Aigner A.R."/>
            <person name="Javad Rahimi M."/>
            <person name="Salim K.A."/>
            <person name="Chan C.M."/>
            <person name="Lim L.B.L."/>
            <person name="Cai F."/>
            <person name="Druzhinina I.S."/>
            <person name="U'Ren J.M."/>
            <person name="Derntl C."/>
        </authorList>
    </citation>
    <scope>NUCLEOTIDE SEQUENCE</scope>
    <source>
        <strain evidence="2">TUCIM 5799</strain>
    </source>
</reference>
<dbReference type="Proteomes" id="UP000829685">
    <property type="component" value="Unassembled WGS sequence"/>
</dbReference>
<proteinExistence type="predicted"/>
<evidence type="ECO:0000313" key="2">
    <source>
        <dbReference type="EMBL" id="KAI1871088.1"/>
    </source>
</evidence>
<evidence type="ECO:0000256" key="1">
    <source>
        <dbReference type="SAM" id="MobiDB-lite"/>
    </source>
</evidence>
<dbReference type="AlphaFoldDB" id="A0A9P9WMS6"/>
<accession>A0A9P9WMS6</accession>
<name>A0A9P9WMS6_9PEZI</name>
<gene>
    <name evidence="2" type="ORF">JX265_006128</name>
</gene>
<feature type="region of interest" description="Disordered" evidence="1">
    <location>
        <begin position="198"/>
        <end position="217"/>
    </location>
</feature>
<feature type="region of interest" description="Disordered" evidence="1">
    <location>
        <begin position="271"/>
        <end position="292"/>
    </location>
</feature>
<keyword evidence="3" id="KW-1185">Reference proteome</keyword>
<organism evidence="2 3">
    <name type="scientific">Neoarthrinium moseri</name>
    <dbReference type="NCBI Taxonomy" id="1658444"/>
    <lineage>
        <taxon>Eukaryota</taxon>
        <taxon>Fungi</taxon>
        <taxon>Dikarya</taxon>
        <taxon>Ascomycota</taxon>
        <taxon>Pezizomycotina</taxon>
        <taxon>Sordariomycetes</taxon>
        <taxon>Xylariomycetidae</taxon>
        <taxon>Amphisphaeriales</taxon>
        <taxon>Apiosporaceae</taxon>
        <taxon>Neoarthrinium</taxon>
    </lineage>
</organism>